<feature type="compositionally biased region" description="Basic and acidic residues" evidence="2">
    <location>
        <begin position="290"/>
        <end position="308"/>
    </location>
</feature>
<reference evidence="3 4" key="1">
    <citation type="submission" date="2020-10" db="EMBL/GenBank/DDBJ databases">
        <title>Genome analysis of Massilia species.</title>
        <authorList>
            <person name="Jung D.-H."/>
        </authorList>
    </citation>
    <scope>NUCLEOTIDE SEQUENCE [LARGE SCALE GENOMIC DNA]</scope>
    <source>
        <strain evidence="4">sipir</strain>
    </source>
</reference>
<organism evidence="3 4">
    <name type="scientific">Massilia violaceinigra</name>
    <dbReference type="NCBI Taxonomy" id="2045208"/>
    <lineage>
        <taxon>Bacteria</taxon>
        <taxon>Pseudomonadati</taxon>
        <taxon>Pseudomonadota</taxon>
        <taxon>Betaproteobacteria</taxon>
        <taxon>Burkholderiales</taxon>
        <taxon>Oxalobacteraceae</taxon>
        <taxon>Telluria group</taxon>
        <taxon>Massilia</taxon>
    </lineage>
</organism>
<dbReference type="EMBL" id="CP063361">
    <property type="protein sequence ID" value="UOD28779.1"/>
    <property type="molecule type" value="Genomic_DNA"/>
</dbReference>
<evidence type="ECO:0008006" key="5">
    <source>
        <dbReference type="Google" id="ProtNLM"/>
    </source>
</evidence>
<accession>A0ABY4A410</accession>
<feature type="compositionally biased region" description="Acidic residues" evidence="2">
    <location>
        <begin position="62"/>
        <end position="77"/>
    </location>
</feature>
<gene>
    <name evidence="3" type="ORF">INH39_25560</name>
</gene>
<keyword evidence="1" id="KW-0175">Coiled coil</keyword>
<evidence type="ECO:0000313" key="4">
    <source>
        <dbReference type="Proteomes" id="UP000831532"/>
    </source>
</evidence>
<keyword evidence="4" id="KW-1185">Reference proteome</keyword>
<evidence type="ECO:0000313" key="3">
    <source>
        <dbReference type="EMBL" id="UOD28779.1"/>
    </source>
</evidence>
<dbReference type="RefSeq" id="WP_243489925.1">
    <property type="nucleotide sequence ID" value="NZ_CP063361.1"/>
</dbReference>
<evidence type="ECO:0000256" key="2">
    <source>
        <dbReference type="SAM" id="MobiDB-lite"/>
    </source>
</evidence>
<feature type="compositionally biased region" description="Polar residues" evidence="2">
    <location>
        <begin position="1"/>
        <end position="11"/>
    </location>
</feature>
<name>A0ABY4A410_9BURK</name>
<proteinExistence type="predicted"/>
<evidence type="ECO:0000256" key="1">
    <source>
        <dbReference type="SAM" id="Coils"/>
    </source>
</evidence>
<feature type="coiled-coil region" evidence="1">
    <location>
        <begin position="169"/>
        <end position="203"/>
    </location>
</feature>
<feature type="region of interest" description="Disordered" evidence="2">
    <location>
        <begin position="1"/>
        <end position="82"/>
    </location>
</feature>
<feature type="region of interest" description="Disordered" evidence="2">
    <location>
        <begin position="111"/>
        <end position="133"/>
    </location>
</feature>
<feature type="region of interest" description="Disordered" evidence="2">
    <location>
        <begin position="290"/>
        <end position="311"/>
    </location>
</feature>
<sequence length="327" mass="35895">MDNPTSESSNEPLDANGAANAFSSLLGDDGPEESESQQQNDDSPEAAAERLAKQELTGADEGQPDEGEGDPEPEADDVTVVIDGKTVKLTKAQIAENYRADMRDKDYRQKTMAAAEERKAATAEKQQASRERQEYAQKLHNYAAQMDGGIAEQSAMLTQELLETDPVQYLSIERTVKERQANLAQAQQELQRINQIHQQEQTQTQQAYMADQQAQLLAKIPEWKDGAKARAEAGAINEYLNRQGFAEQDVSAITDHRQLVLARKAMQYDALIERAGKAVKKVAALPVKAERSGSAEVSKPDGRTEAMKRLGKTGSINDAADAFSKFL</sequence>
<protein>
    <recommendedName>
        <fullName evidence="5">Scaffolding protein</fullName>
    </recommendedName>
</protein>
<dbReference type="Proteomes" id="UP000831532">
    <property type="component" value="Chromosome"/>
</dbReference>